<protein>
    <submittedName>
        <fullName evidence="2">Uncharacterized protein</fullName>
    </submittedName>
</protein>
<accession>A0AAU8JFS8</accession>
<feature type="region of interest" description="Disordered" evidence="1">
    <location>
        <begin position="1"/>
        <end position="29"/>
    </location>
</feature>
<evidence type="ECO:0000256" key="1">
    <source>
        <dbReference type="SAM" id="MobiDB-lite"/>
    </source>
</evidence>
<dbReference type="AlphaFoldDB" id="A0AAU8JFS8"/>
<organism evidence="2">
    <name type="scientific">Planktothricoides raciborskii GIHE-MW2</name>
    <dbReference type="NCBI Taxonomy" id="2792601"/>
    <lineage>
        <taxon>Bacteria</taxon>
        <taxon>Bacillati</taxon>
        <taxon>Cyanobacteriota</taxon>
        <taxon>Cyanophyceae</taxon>
        <taxon>Oscillatoriophycideae</taxon>
        <taxon>Oscillatoriales</taxon>
        <taxon>Oscillatoriaceae</taxon>
        <taxon>Planktothricoides</taxon>
    </lineage>
</organism>
<sequence>MTQINLTPMNQTPMNQTPMNQTPRDDGNVPLILAFGSRWKSVF</sequence>
<evidence type="ECO:0000313" key="2">
    <source>
        <dbReference type="EMBL" id="XCM37573.1"/>
    </source>
</evidence>
<proteinExistence type="predicted"/>
<dbReference type="EMBL" id="CP159837">
    <property type="protein sequence ID" value="XCM37573.1"/>
    <property type="molecule type" value="Genomic_DNA"/>
</dbReference>
<gene>
    <name evidence="2" type="ORF">ABWT76_000341</name>
</gene>
<dbReference type="RefSeq" id="WP_255353157.1">
    <property type="nucleotide sequence ID" value="NZ_CP159837.1"/>
</dbReference>
<name>A0AAU8JFS8_9CYAN</name>
<reference evidence="2" key="1">
    <citation type="submission" date="2024-07" db="EMBL/GenBank/DDBJ databases">
        <authorList>
            <person name="Kim Y.J."/>
            <person name="Jeong J.Y."/>
        </authorList>
    </citation>
    <scope>NUCLEOTIDE SEQUENCE</scope>
    <source>
        <strain evidence="2">GIHE-MW2</strain>
    </source>
</reference>
<feature type="compositionally biased region" description="Polar residues" evidence="1">
    <location>
        <begin position="1"/>
        <end position="22"/>
    </location>
</feature>